<dbReference type="SUPFAM" id="SSF52058">
    <property type="entry name" value="L domain-like"/>
    <property type="match status" value="1"/>
</dbReference>
<reference evidence="6" key="1">
    <citation type="submission" date="2017-01" db="EMBL/GenBank/DDBJ databases">
        <title>Comparative genomics of anhydrobiosis in the tardigrade Hypsibius dujardini.</title>
        <authorList>
            <person name="Yoshida Y."/>
            <person name="Koutsovoulos G."/>
            <person name="Laetsch D."/>
            <person name="Stevens L."/>
            <person name="Kumar S."/>
            <person name="Horikawa D."/>
            <person name="Ishino K."/>
            <person name="Komine S."/>
            <person name="Tomita M."/>
            <person name="Blaxter M."/>
            <person name="Arakawa K."/>
        </authorList>
    </citation>
    <scope>NUCLEOTIDE SEQUENCE [LARGE SCALE GENOMIC DNA]</scope>
    <source>
        <strain evidence="6">Z151</strain>
    </source>
</reference>
<protein>
    <submittedName>
        <fullName evidence="5">Leucine-rich repeat and calponin-like proteiny domain-containing protein 3</fullName>
    </submittedName>
</protein>
<comment type="caution">
    <text evidence="5">The sequence shown here is derived from an EMBL/GenBank/DDBJ whole genome shotgun (WGS) entry which is preliminary data.</text>
</comment>
<feature type="compositionally biased region" description="Gly residues" evidence="3">
    <location>
        <begin position="479"/>
        <end position="489"/>
    </location>
</feature>
<dbReference type="EMBL" id="MTYJ01000010">
    <property type="protein sequence ID" value="OQV23762.1"/>
    <property type="molecule type" value="Genomic_DNA"/>
</dbReference>
<dbReference type="PANTHER" id="PTHR48051:SF21">
    <property type="entry name" value="CALPONIN-HOMOLOGY (CH) DOMAIN-CONTAINING PROTEIN"/>
    <property type="match status" value="1"/>
</dbReference>
<dbReference type="Gene3D" id="1.10.418.10">
    <property type="entry name" value="Calponin-like domain"/>
    <property type="match status" value="1"/>
</dbReference>
<feature type="compositionally biased region" description="Polar residues" evidence="3">
    <location>
        <begin position="496"/>
        <end position="508"/>
    </location>
</feature>
<dbReference type="PANTHER" id="PTHR48051">
    <property type="match status" value="1"/>
</dbReference>
<feature type="compositionally biased region" description="Polar residues" evidence="3">
    <location>
        <begin position="390"/>
        <end position="424"/>
    </location>
</feature>
<feature type="compositionally biased region" description="Low complexity" evidence="3">
    <location>
        <begin position="452"/>
        <end position="461"/>
    </location>
</feature>
<dbReference type="Pfam" id="PF13855">
    <property type="entry name" value="LRR_8"/>
    <property type="match status" value="1"/>
</dbReference>
<dbReference type="InterPro" id="IPR050216">
    <property type="entry name" value="LRR_domain-containing"/>
</dbReference>
<gene>
    <name evidence="5" type="ORF">BV898_02493</name>
</gene>
<evidence type="ECO:0000256" key="3">
    <source>
        <dbReference type="SAM" id="MobiDB-lite"/>
    </source>
</evidence>
<keyword evidence="6" id="KW-1185">Reference proteome</keyword>
<dbReference type="InterPro" id="IPR036872">
    <property type="entry name" value="CH_dom_sf"/>
</dbReference>
<dbReference type="SMART" id="SM00033">
    <property type="entry name" value="CH"/>
    <property type="match status" value="1"/>
</dbReference>
<dbReference type="Proteomes" id="UP000192578">
    <property type="component" value="Unassembled WGS sequence"/>
</dbReference>
<dbReference type="Gene3D" id="3.80.10.10">
    <property type="entry name" value="Ribonuclease Inhibitor"/>
    <property type="match status" value="1"/>
</dbReference>
<dbReference type="InterPro" id="IPR032675">
    <property type="entry name" value="LRR_dom_sf"/>
</dbReference>
<dbReference type="Pfam" id="PF00560">
    <property type="entry name" value="LRR_1"/>
    <property type="match status" value="1"/>
</dbReference>
<dbReference type="GO" id="GO:0005737">
    <property type="term" value="C:cytoplasm"/>
    <property type="evidence" value="ECO:0007669"/>
    <property type="project" value="TreeGrafter"/>
</dbReference>
<feature type="compositionally biased region" description="Low complexity" evidence="3">
    <location>
        <begin position="355"/>
        <end position="379"/>
    </location>
</feature>
<dbReference type="InterPro" id="IPR001715">
    <property type="entry name" value="CH_dom"/>
</dbReference>
<dbReference type="InterPro" id="IPR003591">
    <property type="entry name" value="Leu-rich_rpt_typical-subtyp"/>
</dbReference>
<keyword evidence="1" id="KW-0433">Leucine-rich repeat</keyword>
<dbReference type="OrthoDB" id="6149831at2759"/>
<dbReference type="PROSITE" id="PS51450">
    <property type="entry name" value="LRR"/>
    <property type="match status" value="2"/>
</dbReference>
<evidence type="ECO:0000313" key="6">
    <source>
        <dbReference type="Proteomes" id="UP000192578"/>
    </source>
</evidence>
<evidence type="ECO:0000256" key="2">
    <source>
        <dbReference type="ARBA" id="ARBA00022737"/>
    </source>
</evidence>
<dbReference type="AlphaFoldDB" id="A0A1W0X8X5"/>
<sequence>MQLHTTSPLGLGNATATNAKASRRTVERIVDDAECTGDLCLAGRNLKDFPISKNNNLIDTARADVSRNRFLDVPAELCQLVFLEQLNCRENLLRAIPKDFARLTCLVELDISRNNITTIPAALCKLPLQILLISHNRLQTLPVEIDQFRALRELDASCNEISLLPTQLSHLSTLRRLDLRKNYITHLPLEVKKLSLVYLDLSGNSITALPTNLREMSSLQTLLLAGNPLLLPTAPISARGTIHIFKCLERAASQTSAPSSKTPRDFSYANRDERSYTIPVKVSSERFRQPVISFSPTSPVAITAPISLQSRPIPSESIEISAGVYAIPHKVTHRSLPVSTSCPVISKAPLQLAPSSSLSEEKSSTSSPSSSGVVSSTDGVSDEGVDTGHSDQGNVSSDGPRNAPRKSSLTNLPSSQIPKKSSANVVFKPHGAVPSLPTPSVVKSATKPPLQSGGRRLSGGSVTASRDALHTPSSHSPSNGGGSGGGGTSVVGDSSRNLSARSSQQHNKISPARKDGTMSVAPKARVSPHRVTPGSKIGSTLDKAAEAGGKESNPNFTIRRQQEQLREETEKLEMLKKYIETRLKLGLPEDVMESLQDGVVLCHLVNNIRPRSVISIHVPPTTQAGVVKLTPAKSRRNVENFLDACRRLGVAEAAFYSADVFVNASSSSTTNQTDALNCLLWIISHIDETAPPELGCQDIRQSSDECPYSVRRDVCDSASRSGYTSQPEALPSRAATLDRILALMLMGVLICSSADILEGKSPARLYGCVHSLMQLEAAALKRGAVHSSSGLTTPRQQVTAPARGQLLRDFSAV</sequence>
<dbReference type="SUPFAM" id="SSF47576">
    <property type="entry name" value="Calponin-homology domain, CH-domain"/>
    <property type="match status" value="1"/>
</dbReference>
<dbReference type="InterPro" id="IPR001611">
    <property type="entry name" value="Leu-rich_rpt"/>
</dbReference>
<dbReference type="PROSITE" id="PS50021">
    <property type="entry name" value="CH"/>
    <property type="match status" value="1"/>
</dbReference>
<evidence type="ECO:0000256" key="1">
    <source>
        <dbReference type="ARBA" id="ARBA00022614"/>
    </source>
</evidence>
<name>A0A1W0X8X5_HYPEX</name>
<organism evidence="5 6">
    <name type="scientific">Hypsibius exemplaris</name>
    <name type="common">Freshwater tardigrade</name>
    <dbReference type="NCBI Taxonomy" id="2072580"/>
    <lineage>
        <taxon>Eukaryota</taxon>
        <taxon>Metazoa</taxon>
        <taxon>Ecdysozoa</taxon>
        <taxon>Tardigrada</taxon>
        <taxon>Eutardigrada</taxon>
        <taxon>Parachela</taxon>
        <taxon>Hypsibioidea</taxon>
        <taxon>Hypsibiidae</taxon>
        <taxon>Hypsibius</taxon>
    </lineage>
</organism>
<dbReference type="Pfam" id="PF00307">
    <property type="entry name" value="CH"/>
    <property type="match status" value="1"/>
</dbReference>
<evidence type="ECO:0000313" key="5">
    <source>
        <dbReference type="EMBL" id="OQV23762.1"/>
    </source>
</evidence>
<dbReference type="SMART" id="SM00369">
    <property type="entry name" value="LRR_TYP"/>
    <property type="match status" value="5"/>
</dbReference>
<feature type="domain" description="Calponin-homology (CH)" evidence="4">
    <location>
        <begin position="569"/>
        <end position="687"/>
    </location>
</feature>
<keyword evidence="2" id="KW-0677">Repeat</keyword>
<accession>A0A1W0X8X5</accession>
<proteinExistence type="predicted"/>
<feature type="region of interest" description="Disordered" evidence="3">
    <location>
        <begin position="355"/>
        <end position="555"/>
    </location>
</feature>
<evidence type="ECO:0000259" key="4">
    <source>
        <dbReference type="PROSITE" id="PS50021"/>
    </source>
</evidence>